<name>A0A9Q0BCY4_9HYPO</name>
<gene>
    <name evidence="2" type="ORF">J7T54_003040</name>
</gene>
<organism evidence="2 3">
    <name type="scientific">Emericellopsis cladophorae</name>
    <dbReference type="NCBI Taxonomy" id="2686198"/>
    <lineage>
        <taxon>Eukaryota</taxon>
        <taxon>Fungi</taxon>
        <taxon>Dikarya</taxon>
        <taxon>Ascomycota</taxon>
        <taxon>Pezizomycotina</taxon>
        <taxon>Sordariomycetes</taxon>
        <taxon>Hypocreomycetidae</taxon>
        <taxon>Hypocreales</taxon>
        <taxon>Bionectriaceae</taxon>
        <taxon>Emericellopsis</taxon>
    </lineage>
</organism>
<evidence type="ECO:0000313" key="3">
    <source>
        <dbReference type="Proteomes" id="UP001055219"/>
    </source>
</evidence>
<protein>
    <submittedName>
        <fullName evidence="2">Uncharacterized protein</fullName>
    </submittedName>
</protein>
<accession>A0A9Q0BCY4</accession>
<reference evidence="2" key="1">
    <citation type="journal article" date="2021" name="J Fungi (Basel)">
        <title>Genomic and Metabolomic Analyses of the Marine Fungus Emericellopsis cladophorae: Insights into Saltwater Adaptability Mechanisms and Its Biosynthetic Potential.</title>
        <authorList>
            <person name="Goncalves M.F.M."/>
            <person name="Hilario S."/>
            <person name="Van de Peer Y."/>
            <person name="Esteves A.C."/>
            <person name="Alves A."/>
        </authorList>
    </citation>
    <scope>NUCLEOTIDE SEQUENCE</scope>
    <source>
        <strain evidence="2">MUM 19.33</strain>
    </source>
</reference>
<dbReference type="Proteomes" id="UP001055219">
    <property type="component" value="Unassembled WGS sequence"/>
</dbReference>
<dbReference type="EMBL" id="JAGIXG020000035">
    <property type="protein sequence ID" value="KAI6780261.1"/>
    <property type="molecule type" value="Genomic_DNA"/>
</dbReference>
<evidence type="ECO:0000256" key="1">
    <source>
        <dbReference type="SAM" id="MobiDB-lite"/>
    </source>
</evidence>
<sequence length="274" mass="30043">MSPASALSLLGKRLGEAPGDKAAALKLVALLDYIPLAISQVGALIATTKRITLEICLEKLSGSCWKDITKLLSREFTELGRDVWQSNAVLETLKESFRNIQLERPGVIRLMSLICLIPSENIPKYLLKPPYAIDLDEVDDVAPVLDHDGQLEDDLDVLRRYRLISDAEGADAIGISRLVRLALHNWLVEAKYDQHQRKSIAMMETEHPSKDDSTLEASGVMAGIEKSHFDTKTSQPGDTNIASEPCGRDVPSGGNLQSQQVLATVKRGFISGSR</sequence>
<evidence type="ECO:0000313" key="2">
    <source>
        <dbReference type="EMBL" id="KAI6780261.1"/>
    </source>
</evidence>
<feature type="region of interest" description="Disordered" evidence="1">
    <location>
        <begin position="229"/>
        <end position="258"/>
    </location>
</feature>
<dbReference type="RefSeq" id="XP_051361117.1">
    <property type="nucleotide sequence ID" value="XM_051507756.1"/>
</dbReference>
<reference evidence="2" key="2">
    <citation type="submission" date="2022-07" db="EMBL/GenBank/DDBJ databases">
        <authorList>
            <person name="Goncalves M.F.M."/>
            <person name="Hilario S."/>
            <person name="Van De Peer Y."/>
            <person name="Esteves A.C."/>
            <person name="Alves A."/>
        </authorList>
    </citation>
    <scope>NUCLEOTIDE SEQUENCE</scope>
    <source>
        <strain evidence="2">MUM 19.33</strain>
    </source>
</reference>
<proteinExistence type="predicted"/>
<feature type="compositionally biased region" description="Polar residues" evidence="1">
    <location>
        <begin position="232"/>
        <end position="242"/>
    </location>
</feature>
<comment type="caution">
    <text evidence="2">The sequence shown here is derived from an EMBL/GenBank/DDBJ whole genome shotgun (WGS) entry which is preliminary data.</text>
</comment>
<dbReference type="GeneID" id="75829546"/>
<dbReference type="AlphaFoldDB" id="A0A9Q0BCY4"/>
<keyword evidence="3" id="KW-1185">Reference proteome</keyword>